<reference evidence="14" key="2">
    <citation type="journal article" date="2023" name="Science">
        <title>Genomic signatures of disease resistance in endangered staghorn corals.</title>
        <authorList>
            <person name="Vollmer S.V."/>
            <person name="Selwyn J.D."/>
            <person name="Despard B.A."/>
            <person name="Roesel C.L."/>
        </authorList>
    </citation>
    <scope>NUCLEOTIDE SEQUENCE</scope>
    <source>
        <strain evidence="14">K2</strain>
    </source>
</reference>
<organism evidence="14 15">
    <name type="scientific">Acropora cervicornis</name>
    <name type="common">Staghorn coral</name>
    <dbReference type="NCBI Taxonomy" id="6130"/>
    <lineage>
        <taxon>Eukaryota</taxon>
        <taxon>Metazoa</taxon>
        <taxon>Cnidaria</taxon>
        <taxon>Anthozoa</taxon>
        <taxon>Hexacorallia</taxon>
        <taxon>Scleractinia</taxon>
        <taxon>Astrocoeniina</taxon>
        <taxon>Acroporidae</taxon>
        <taxon>Acropora</taxon>
    </lineage>
</organism>
<dbReference type="PANTHER" id="PTHR10572:SF24">
    <property type="entry name" value="3-HYDROXY-3-METHYLGLUTARYL-COENZYME A REDUCTASE"/>
    <property type="match status" value="1"/>
</dbReference>
<dbReference type="InterPro" id="IPR053958">
    <property type="entry name" value="HMGCR/SNAP/NPC1-like_SSD"/>
</dbReference>
<dbReference type="PROSITE" id="PS01192">
    <property type="entry name" value="HMG_COA_REDUCTASE_3"/>
    <property type="match status" value="1"/>
</dbReference>
<evidence type="ECO:0000256" key="5">
    <source>
        <dbReference type="ARBA" id="ARBA00022824"/>
    </source>
</evidence>
<dbReference type="SUPFAM" id="SSF56542">
    <property type="entry name" value="Substrate-binding domain of HMG-CoA reductase"/>
    <property type="match status" value="1"/>
</dbReference>
<dbReference type="AlphaFoldDB" id="A0AAD9US84"/>
<feature type="domain" description="SSD" evidence="13">
    <location>
        <begin position="23"/>
        <end position="181"/>
    </location>
</feature>
<evidence type="ECO:0000256" key="8">
    <source>
        <dbReference type="ARBA" id="ARBA00023002"/>
    </source>
</evidence>
<keyword evidence="8 12" id="KW-0560">Oxidoreductase</keyword>
<evidence type="ECO:0000256" key="6">
    <source>
        <dbReference type="ARBA" id="ARBA00022857"/>
    </source>
</evidence>
<dbReference type="Pfam" id="PF00368">
    <property type="entry name" value="HMG-CoA_red"/>
    <property type="match status" value="1"/>
</dbReference>
<keyword evidence="7 12" id="KW-1133">Transmembrane helix</keyword>
<protein>
    <recommendedName>
        <fullName evidence="12">3-hydroxy-3-methylglutaryl coenzyme A reductase</fullName>
        <shortName evidence="12">HMG-CoA reductase</shortName>
        <ecNumber evidence="12">1.1.1.34</ecNumber>
    </recommendedName>
</protein>
<evidence type="ECO:0000259" key="13">
    <source>
        <dbReference type="PROSITE" id="PS50156"/>
    </source>
</evidence>
<evidence type="ECO:0000256" key="12">
    <source>
        <dbReference type="RuleBase" id="RU361219"/>
    </source>
</evidence>
<comment type="catalytic activity">
    <reaction evidence="11">
        <text>(R)-mevalonate + 2 NADP(+) + CoA = (3S)-3-hydroxy-3-methylglutaryl-CoA + 2 NADPH + 2 H(+)</text>
        <dbReference type="Rhea" id="RHEA:15989"/>
        <dbReference type="ChEBI" id="CHEBI:15378"/>
        <dbReference type="ChEBI" id="CHEBI:36464"/>
        <dbReference type="ChEBI" id="CHEBI:43074"/>
        <dbReference type="ChEBI" id="CHEBI:57287"/>
        <dbReference type="ChEBI" id="CHEBI:57783"/>
        <dbReference type="ChEBI" id="CHEBI:58349"/>
        <dbReference type="EC" id="1.1.1.34"/>
    </reaction>
    <physiologicalReaction direction="right-to-left" evidence="11">
        <dbReference type="Rhea" id="RHEA:15991"/>
    </physiologicalReaction>
</comment>
<dbReference type="InterPro" id="IPR023074">
    <property type="entry name" value="HMG_CoA_Rdtase_cat_sf"/>
</dbReference>
<dbReference type="Gene3D" id="3.30.70.420">
    <property type="entry name" value="Hydroxymethylglutaryl-CoA reductase, class I/II, NAD/NADP-binding domain"/>
    <property type="match status" value="1"/>
</dbReference>
<dbReference type="CDD" id="cd00643">
    <property type="entry name" value="HMG-CoA_reductase_classI"/>
    <property type="match status" value="1"/>
</dbReference>
<dbReference type="SUPFAM" id="SSF55035">
    <property type="entry name" value="NAD-binding domain of HMG-CoA reductase"/>
    <property type="match status" value="1"/>
</dbReference>
<dbReference type="PROSITE" id="PS00066">
    <property type="entry name" value="HMG_COA_REDUCTASE_1"/>
    <property type="match status" value="1"/>
</dbReference>
<evidence type="ECO:0000256" key="2">
    <source>
        <dbReference type="ARBA" id="ARBA00005084"/>
    </source>
</evidence>
<accession>A0AAD9US84</accession>
<feature type="transmembrane region" description="Helical" evidence="12">
    <location>
        <begin position="21"/>
        <end position="41"/>
    </location>
</feature>
<proteinExistence type="inferred from homology"/>
<dbReference type="InterPro" id="IPR009023">
    <property type="entry name" value="HMG_CoA_Rdtase_NAD(P)-bd_sf"/>
</dbReference>
<dbReference type="FunFam" id="3.30.70.420:FF:000001">
    <property type="entry name" value="3-hydroxy-3-methylglutaryl coenzyme A reductase"/>
    <property type="match status" value="1"/>
</dbReference>
<dbReference type="PRINTS" id="PR00071">
    <property type="entry name" value="HMGCOARDTASE"/>
</dbReference>
<evidence type="ECO:0000313" key="14">
    <source>
        <dbReference type="EMBL" id="KAK2547817.1"/>
    </source>
</evidence>
<keyword evidence="10" id="KW-0325">Glycoprotein</keyword>
<reference evidence="14" key="1">
    <citation type="journal article" date="2023" name="G3 (Bethesda)">
        <title>Whole genome assembly and annotation of the endangered Caribbean coral Acropora cervicornis.</title>
        <authorList>
            <person name="Selwyn J.D."/>
            <person name="Vollmer S.V."/>
        </authorList>
    </citation>
    <scope>NUCLEOTIDE SEQUENCE</scope>
    <source>
        <strain evidence="14">K2</strain>
    </source>
</reference>
<dbReference type="NCBIfam" id="TIGR00920">
    <property type="entry name" value="2A060605"/>
    <property type="match status" value="1"/>
</dbReference>
<dbReference type="GO" id="GO:0016126">
    <property type="term" value="P:sterol biosynthetic process"/>
    <property type="evidence" value="ECO:0007669"/>
    <property type="project" value="TreeGrafter"/>
</dbReference>
<dbReference type="PROSITE" id="PS50156">
    <property type="entry name" value="SSD"/>
    <property type="match status" value="1"/>
</dbReference>
<dbReference type="EMBL" id="JARQWQ010000167">
    <property type="protein sequence ID" value="KAK2547817.1"/>
    <property type="molecule type" value="Genomic_DNA"/>
</dbReference>
<gene>
    <name evidence="14" type="ORF">P5673_032155</name>
</gene>
<feature type="transmembrane region" description="Helical" evidence="12">
    <location>
        <begin position="159"/>
        <end position="183"/>
    </location>
</feature>
<dbReference type="Gene3D" id="1.10.3270.10">
    <property type="entry name" value="HMGR, N-terminal domain"/>
    <property type="match status" value="1"/>
</dbReference>
<dbReference type="GO" id="GO:0004420">
    <property type="term" value="F:hydroxymethylglutaryl-CoA reductase (NADPH) activity"/>
    <property type="evidence" value="ECO:0007669"/>
    <property type="project" value="UniProtKB-EC"/>
</dbReference>
<dbReference type="Proteomes" id="UP001249851">
    <property type="component" value="Unassembled WGS sequence"/>
</dbReference>
<dbReference type="InterPro" id="IPR004554">
    <property type="entry name" value="HMG_CoA_Rdtase_eu_arc"/>
</dbReference>
<dbReference type="Gene3D" id="3.90.770.10">
    <property type="entry name" value="3-hydroxy-3-methylglutaryl-coenzyme A Reductase, Chain A, domain 2"/>
    <property type="match status" value="1"/>
</dbReference>
<dbReference type="EC" id="1.1.1.34" evidence="12"/>
<evidence type="ECO:0000256" key="4">
    <source>
        <dbReference type="ARBA" id="ARBA00022692"/>
    </source>
</evidence>
<evidence type="ECO:0000256" key="10">
    <source>
        <dbReference type="ARBA" id="ARBA00023180"/>
    </source>
</evidence>
<dbReference type="InterPro" id="IPR004816">
    <property type="entry name" value="HMG_CoA_Rdtase_metazoan"/>
</dbReference>
<dbReference type="InterPro" id="IPR002202">
    <property type="entry name" value="HMG_CoA_Rdtase"/>
</dbReference>
<keyword evidence="5 12" id="KW-0256">Endoplasmic reticulum</keyword>
<dbReference type="GO" id="GO:0050661">
    <property type="term" value="F:NADP binding"/>
    <property type="evidence" value="ECO:0007669"/>
    <property type="project" value="InterPro"/>
</dbReference>
<keyword evidence="15" id="KW-1185">Reference proteome</keyword>
<comment type="caution">
    <text evidence="14">The sequence shown here is derived from an EMBL/GenBank/DDBJ whole genome shotgun (WGS) entry which is preliminary data.</text>
</comment>
<keyword evidence="9 12" id="KW-0472">Membrane</keyword>
<keyword evidence="4 12" id="KW-0812">Transmembrane</keyword>
<evidence type="ECO:0000256" key="7">
    <source>
        <dbReference type="ARBA" id="ARBA00022989"/>
    </source>
</evidence>
<evidence type="ECO:0000256" key="9">
    <source>
        <dbReference type="ARBA" id="ARBA00023136"/>
    </source>
</evidence>
<dbReference type="InterPro" id="IPR023076">
    <property type="entry name" value="HMG_CoA_Rdtase_CS"/>
</dbReference>
<comment type="pathway">
    <text evidence="2 12">Metabolic intermediate biosynthesis; (R)-mevalonate biosynthesis; (R)-mevalonate from acetyl-CoA: step 3/3.</text>
</comment>
<dbReference type="FunFam" id="3.90.770.10:FF:000002">
    <property type="entry name" value="3-hydroxy-3-methylglutaryl coenzyme A reductase"/>
    <property type="match status" value="1"/>
</dbReference>
<dbReference type="Pfam" id="PF12349">
    <property type="entry name" value="Sterol-sensing"/>
    <property type="match status" value="1"/>
</dbReference>
<dbReference type="GO" id="GO:0008299">
    <property type="term" value="P:isoprenoid biosynthetic process"/>
    <property type="evidence" value="ECO:0007669"/>
    <property type="project" value="InterPro"/>
</dbReference>
<dbReference type="PANTHER" id="PTHR10572">
    <property type="entry name" value="3-HYDROXY-3-METHYLGLUTARYL-COENZYME A REDUCTASE"/>
    <property type="match status" value="1"/>
</dbReference>
<dbReference type="NCBIfam" id="TIGR00533">
    <property type="entry name" value="HMG_CoA_R_NADP"/>
    <property type="match status" value="1"/>
</dbReference>
<dbReference type="InterPro" id="IPR000731">
    <property type="entry name" value="SSD"/>
</dbReference>
<dbReference type="GO" id="GO:0005778">
    <property type="term" value="C:peroxisomal membrane"/>
    <property type="evidence" value="ECO:0007669"/>
    <property type="project" value="TreeGrafter"/>
</dbReference>
<dbReference type="PROSITE" id="PS50065">
    <property type="entry name" value="HMG_COA_REDUCTASE_4"/>
    <property type="match status" value="1"/>
</dbReference>
<evidence type="ECO:0000313" key="15">
    <source>
        <dbReference type="Proteomes" id="UP001249851"/>
    </source>
</evidence>
<comment type="similarity">
    <text evidence="3 12">Belongs to the HMG-CoA reductase family.</text>
</comment>
<dbReference type="FunFam" id="1.10.3270.10:FF:000001">
    <property type="entry name" value="3-hydroxy-3-methylglutaryl coenzyme A reductase"/>
    <property type="match status" value="1"/>
</dbReference>
<dbReference type="PROSITE" id="PS00318">
    <property type="entry name" value="HMG_COA_REDUCTASE_2"/>
    <property type="match status" value="1"/>
</dbReference>
<evidence type="ECO:0000256" key="11">
    <source>
        <dbReference type="ARBA" id="ARBA00049909"/>
    </source>
</evidence>
<dbReference type="InterPro" id="IPR023282">
    <property type="entry name" value="HMG_CoA_Rdtase_N"/>
</dbReference>
<comment type="subcellular location">
    <subcellularLocation>
        <location evidence="1 12">Endoplasmic reticulum membrane</location>
        <topology evidence="1 12">Multi-pass membrane protein</topology>
    </subcellularLocation>
</comment>
<dbReference type="GO" id="GO:0015936">
    <property type="term" value="P:coenzyme A metabolic process"/>
    <property type="evidence" value="ECO:0007669"/>
    <property type="project" value="InterPro"/>
</dbReference>
<sequence>MSRSGISSLFYTHGKLCSYHPVEVLLVCITGTVCLLTLNLYDATHHFASQQNEASGFVSVFAIFSCIVFSSVIANLYGRDVWIIREALPYFFLLSDFNTASSLVRHTIQSSSYDGVHVRIAEAIAHQGPIITLNTLVGALVIGVGTLSGVEELETICQFGCLSLVTYYVIFMTFLPACLSLFLELCTGRGQGNPRWQIPSKGLPAEDLEPNPVVQGVKLIMSTGLMLVHVHRWFLLRSENYEGCHGMSSYVEDRWFRRFLAENTEQIIFAVFAAGLATRYILSYKDERTDDQVEKKPAAITEDEQVYPTRDTRDQVGCNVKSHTTDGKEQCTDCNQPSGKSVAYGTSANKRLKGNFLSRKMSEICGNWPSVSQRSGLLERRRTVSEGDGFSEFCFSEDSVLKSECVKNNSSTPTLENRERSLEECKAVLKQSDGVFSLSDKEIQMLVEAKTIPAHQLEKFLKDPCRAVKIRREVVSKKLPDETGLLDLPSEHFDYSRVVGSCCENVVGYMPLPVGVAGPLLLDGVNYHVPMATTEGCLVASTNRGCRALLLSGGVRSSVFGDAMTRGPVVRFPSALLASDVKLWLEKEQNFMEIKQVFNSTSRLKSVKCVVAGRLLFVRFVATTGDAMGMNMVSKGTEKALHCLHGHFPTMEIISLSGNFCSDKKATGLNWIEGRGKSVVCEAIVPGHIVNKILKTTVGALTELNVSKNLVGSAMAGALGGFNAHAANVVTAIFIATGQDPAQCVTSSHCITLLEPCGPKNEDLYISCTMPSVEVGTVGGGTILVPQSACLKMLGVHGAHESEPGRNAIKLAQIVCGTVLAGELSLLSALAAGHLVKSHLALNRSTANISMEDASKNCAVL</sequence>
<evidence type="ECO:0000256" key="1">
    <source>
        <dbReference type="ARBA" id="ARBA00004477"/>
    </source>
</evidence>
<feature type="transmembrane region" description="Helical" evidence="12">
    <location>
        <begin position="56"/>
        <end position="78"/>
    </location>
</feature>
<keyword evidence="6 12" id="KW-0521">NADP</keyword>
<evidence type="ECO:0000256" key="3">
    <source>
        <dbReference type="ARBA" id="ARBA00007661"/>
    </source>
</evidence>
<dbReference type="GO" id="GO:0005789">
    <property type="term" value="C:endoplasmic reticulum membrane"/>
    <property type="evidence" value="ECO:0007669"/>
    <property type="project" value="UniProtKB-SubCell"/>
</dbReference>
<dbReference type="InterPro" id="IPR009029">
    <property type="entry name" value="HMG_CoA_Rdtase_sub-bd_dom_sf"/>
</dbReference>
<name>A0AAD9US84_ACRCE</name>